<protein>
    <recommendedName>
        <fullName evidence="2">Baseplate protein J-like domain-containing protein</fullName>
    </recommendedName>
</protein>
<evidence type="ECO:0000313" key="1">
    <source>
        <dbReference type="EMBL" id="TFV54093.1"/>
    </source>
</evidence>
<name>A0A9X8VM83_SERMA</name>
<dbReference type="RefSeq" id="WP_147838940.1">
    <property type="nucleotide sequence ID" value="NZ_SPSG02000035.1"/>
</dbReference>
<sequence length="407" mass="43299">MTTLRTAVPGVTITETGLLVPEIADVLAGRLTDLDTALGGGMGKSLTSPQGQIASSETEIIAEMQDKLLCLFNQMNPDFSAGRFQDGIGRLYFMDRIPGRGTLVTAQCSGAVGAKIPAGSMAEDIRGYQYLSVNEEVIGSSGVVDVVFQNTVNGAIACGSHELTQIYRAVPGWDAVSNAAPGVQGNDVESRAAFETRRRQSVSRNAKNVDAAVLAEVLAVPGVVDAWVWSNRESVTVAKGTTAYPVKPKSIFISVYGGANDDVAQAIFTRAFPGVDFNGDVSVTVEQREGYEPPYPTYDIGWLRAVPTRVYFTVNVERSDTLPADAETAIRQAMLTTFNGEDGKNPRARIGSLISVGRYYSAVTALDDINVTSITVSLDGNTWHAGVTMGIDQMPTLQDSDIAVVVA</sequence>
<reference evidence="1" key="1">
    <citation type="submission" date="2019-03" db="EMBL/GenBank/DDBJ databases">
        <title>Serratia marcescens strain N2 draft genome.</title>
        <authorList>
            <person name="Yassin A."/>
            <person name="El-Kenawy N."/>
            <person name="Youssef N.H."/>
        </authorList>
    </citation>
    <scope>NUCLEOTIDE SEQUENCE [LARGE SCALE GENOMIC DNA]</scope>
    <source>
        <strain evidence="1">N2</strain>
    </source>
</reference>
<organism evidence="1">
    <name type="scientific">Serratia marcescens</name>
    <dbReference type="NCBI Taxonomy" id="615"/>
    <lineage>
        <taxon>Bacteria</taxon>
        <taxon>Pseudomonadati</taxon>
        <taxon>Pseudomonadota</taxon>
        <taxon>Gammaproteobacteria</taxon>
        <taxon>Enterobacterales</taxon>
        <taxon>Yersiniaceae</taxon>
        <taxon>Serratia</taxon>
    </lineage>
</organism>
<comment type="caution">
    <text evidence="1">The sequence shown here is derived from an EMBL/GenBank/DDBJ whole genome shotgun (WGS) entry which is preliminary data.</text>
</comment>
<accession>A0A9X8VM83</accession>
<proteinExistence type="predicted"/>
<evidence type="ECO:0008006" key="2">
    <source>
        <dbReference type="Google" id="ProtNLM"/>
    </source>
</evidence>
<dbReference type="EMBL" id="SPSG01000099">
    <property type="protein sequence ID" value="TFV54093.1"/>
    <property type="molecule type" value="Genomic_DNA"/>
</dbReference>
<dbReference type="AlphaFoldDB" id="A0A9X8VM83"/>
<gene>
    <name evidence="1" type="ORF">E0L31_00865</name>
</gene>